<dbReference type="Pfam" id="PF07690">
    <property type="entry name" value="MFS_1"/>
    <property type="match status" value="1"/>
</dbReference>
<dbReference type="RefSeq" id="WP_206868300.1">
    <property type="nucleotide sequence ID" value="NZ_BMBA01000001.1"/>
</dbReference>
<dbReference type="InterPro" id="IPR011701">
    <property type="entry name" value="MFS"/>
</dbReference>
<feature type="transmembrane region" description="Helical" evidence="7">
    <location>
        <begin position="282"/>
        <end position="308"/>
    </location>
</feature>
<evidence type="ECO:0000313" key="9">
    <source>
        <dbReference type="EMBL" id="GFZ30325.1"/>
    </source>
</evidence>
<dbReference type="CDD" id="cd06173">
    <property type="entry name" value="MFS_MefA_like"/>
    <property type="match status" value="1"/>
</dbReference>
<proteinExistence type="predicted"/>
<feature type="domain" description="Major facilitator superfamily (MFS) profile" evidence="8">
    <location>
        <begin position="8"/>
        <end position="404"/>
    </location>
</feature>
<feature type="transmembrane region" description="Helical" evidence="7">
    <location>
        <begin position="41"/>
        <end position="62"/>
    </location>
</feature>
<evidence type="ECO:0000256" key="4">
    <source>
        <dbReference type="ARBA" id="ARBA00022692"/>
    </source>
</evidence>
<feature type="transmembrane region" description="Helical" evidence="7">
    <location>
        <begin position="139"/>
        <end position="161"/>
    </location>
</feature>
<dbReference type="SUPFAM" id="SSF103473">
    <property type="entry name" value="MFS general substrate transporter"/>
    <property type="match status" value="1"/>
</dbReference>
<evidence type="ECO:0000256" key="6">
    <source>
        <dbReference type="ARBA" id="ARBA00023136"/>
    </source>
</evidence>
<keyword evidence="10" id="KW-1185">Reference proteome</keyword>
<keyword evidence="2" id="KW-0813">Transport</keyword>
<feature type="transmembrane region" description="Helical" evidence="7">
    <location>
        <begin position="167"/>
        <end position="186"/>
    </location>
</feature>
<evidence type="ECO:0000313" key="10">
    <source>
        <dbReference type="Proteomes" id="UP000663802"/>
    </source>
</evidence>
<dbReference type="PANTHER" id="PTHR43266:SF2">
    <property type="entry name" value="MAJOR FACILITATOR SUPERFAMILY (MFS) PROFILE DOMAIN-CONTAINING PROTEIN"/>
    <property type="match status" value="1"/>
</dbReference>
<protein>
    <submittedName>
        <fullName evidence="9">MFS transporter</fullName>
    </submittedName>
</protein>
<feature type="transmembrane region" description="Helical" evidence="7">
    <location>
        <begin position="218"/>
        <end position="241"/>
    </location>
</feature>
<dbReference type="PANTHER" id="PTHR43266">
    <property type="entry name" value="MACROLIDE-EFFLUX PROTEIN"/>
    <property type="match status" value="1"/>
</dbReference>
<keyword evidence="5 7" id="KW-1133">Transmembrane helix</keyword>
<evidence type="ECO:0000256" key="1">
    <source>
        <dbReference type="ARBA" id="ARBA00004651"/>
    </source>
</evidence>
<reference evidence="9 10" key="1">
    <citation type="journal article" date="2021" name="Int. J. Syst. Evol. Microbiol.">
        <title>Clostridium zeae sp. nov., isolated from corn silage.</title>
        <authorList>
            <person name="Kobayashi H."/>
            <person name="Tanizawa Y."/>
            <person name="Yagura M."/>
            <person name="Sakamoto M."/>
            <person name="Ohkuma M."/>
            <person name="Tohno M."/>
        </authorList>
    </citation>
    <scope>NUCLEOTIDE SEQUENCE [LARGE SCALE GENOMIC DNA]</scope>
    <source>
        <strain evidence="9 10">CSC2</strain>
    </source>
</reference>
<evidence type="ECO:0000256" key="5">
    <source>
        <dbReference type="ARBA" id="ARBA00022989"/>
    </source>
</evidence>
<feature type="transmembrane region" description="Helical" evidence="7">
    <location>
        <begin position="12"/>
        <end position="35"/>
    </location>
</feature>
<keyword evidence="6 7" id="KW-0472">Membrane</keyword>
<dbReference type="InterPro" id="IPR020846">
    <property type="entry name" value="MFS_dom"/>
</dbReference>
<feature type="transmembrane region" description="Helical" evidence="7">
    <location>
        <begin position="357"/>
        <end position="375"/>
    </location>
</feature>
<accession>A0ABQ1E6E9</accession>
<evidence type="ECO:0000256" key="2">
    <source>
        <dbReference type="ARBA" id="ARBA00022448"/>
    </source>
</evidence>
<evidence type="ECO:0000256" key="3">
    <source>
        <dbReference type="ARBA" id="ARBA00022475"/>
    </source>
</evidence>
<feature type="transmembrane region" description="Helical" evidence="7">
    <location>
        <begin position="253"/>
        <end position="270"/>
    </location>
</feature>
<sequence>MNLFKNRTFSLFVSGSIITIMGDAFLDFALALYILKLTGSASKFAFILTLAVIPNIVLGPIAGVIVDRLDKKKILVGFDLIRGVVLVLFIALSSKGSLGITGIYIMAIIFGICSVIYQPCVSTVIPHILEREDLVKGNMIYRTALQIGQIIAPMIAALIYHSKGIEFVIGIDAVTFFLMAFIATLYKFKDIPNRKRNSVFSDIKSGITLFKDKQIFSLALNGMFSYVFVLPLFTVGMPFIIKNIFNGSDQNYSVVQTAISIASVSMVLTIPRINKKMNEIKALNFSMSGMLLGIASMLLLANGTIFSYLKENNLMMVVFLVVVSFVFYLSFANYGVFYLTISQKKVNSEFLGRYNSMLLMMFAIGSILGNFIFGYLYDTKIITYAVIVGIVGMIIKFALNTLVKPIEEPVSELSLNSD</sequence>
<dbReference type="InterPro" id="IPR022324">
    <property type="entry name" value="Bacilysin_exporter_BacE_put"/>
</dbReference>
<keyword evidence="4 7" id="KW-0812">Transmembrane</keyword>
<dbReference type="PRINTS" id="PR01988">
    <property type="entry name" value="EXPORTERBACE"/>
</dbReference>
<evidence type="ECO:0000256" key="7">
    <source>
        <dbReference type="SAM" id="Phobius"/>
    </source>
</evidence>
<keyword evidence="3" id="KW-1003">Cell membrane</keyword>
<dbReference type="PROSITE" id="PS50850">
    <property type="entry name" value="MFS"/>
    <property type="match status" value="1"/>
</dbReference>
<comment type="caution">
    <text evidence="9">The sequence shown here is derived from an EMBL/GenBank/DDBJ whole genome shotgun (WGS) entry which is preliminary data.</text>
</comment>
<feature type="transmembrane region" description="Helical" evidence="7">
    <location>
        <begin position="381"/>
        <end position="399"/>
    </location>
</feature>
<comment type="subcellular location">
    <subcellularLocation>
        <location evidence="1">Cell membrane</location>
        <topology evidence="1">Multi-pass membrane protein</topology>
    </subcellularLocation>
</comment>
<dbReference type="EMBL" id="BMBA01000001">
    <property type="protein sequence ID" value="GFZ30325.1"/>
    <property type="molecule type" value="Genomic_DNA"/>
</dbReference>
<dbReference type="InterPro" id="IPR036259">
    <property type="entry name" value="MFS_trans_sf"/>
</dbReference>
<evidence type="ECO:0000259" key="8">
    <source>
        <dbReference type="PROSITE" id="PS50850"/>
    </source>
</evidence>
<organism evidence="9 10">
    <name type="scientific">Clostridium zeae</name>
    <dbReference type="NCBI Taxonomy" id="2759022"/>
    <lineage>
        <taxon>Bacteria</taxon>
        <taxon>Bacillati</taxon>
        <taxon>Bacillota</taxon>
        <taxon>Clostridia</taxon>
        <taxon>Eubacteriales</taxon>
        <taxon>Clostridiaceae</taxon>
        <taxon>Clostridium</taxon>
    </lineage>
</organism>
<dbReference type="Gene3D" id="1.20.1250.20">
    <property type="entry name" value="MFS general substrate transporter like domains"/>
    <property type="match status" value="1"/>
</dbReference>
<feature type="transmembrane region" description="Helical" evidence="7">
    <location>
        <begin position="98"/>
        <end position="118"/>
    </location>
</feature>
<gene>
    <name evidence="9" type="ORF">CSC2_08510</name>
</gene>
<feature type="transmembrane region" description="Helical" evidence="7">
    <location>
        <begin position="314"/>
        <end position="336"/>
    </location>
</feature>
<feature type="transmembrane region" description="Helical" evidence="7">
    <location>
        <begin position="74"/>
        <end position="92"/>
    </location>
</feature>
<dbReference type="Proteomes" id="UP000663802">
    <property type="component" value="Unassembled WGS sequence"/>
</dbReference>
<name>A0ABQ1E6E9_9CLOT</name>